<feature type="non-terminal residue" evidence="1">
    <location>
        <position position="1"/>
    </location>
</feature>
<name>A0A5J4PIL0_9ZZZZ</name>
<dbReference type="AlphaFoldDB" id="A0A5J4PIL0"/>
<reference evidence="1" key="1">
    <citation type="submission" date="2019-03" db="EMBL/GenBank/DDBJ databases">
        <title>Single cell metagenomics reveals metabolic interactions within the superorganism composed of flagellate Streblomastix strix and complex community of Bacteroidetes bacteria on its surface.</title>
        <authorList>
            <person name="Treitli S.C."/>
            <person name="Kolisko M."/>
            <person name="Husnik F."/>
            <person name="Keeling P."/>
            <person name="Hampl V."/>
        </authorList>
    </citation>
    <scope>NUCLEOTIDE SEQUENCE</scope>
    <source>
        <strain evidence="1">STM</strain>
    </source>
</reference>
<dbReference type="EMBL" id="SNRY01008524">
    <property type="protein sequence ID" value="KAA6308369.1"/>
    <property type="molecule type" value="Genomic_DNA"/>
</dbReference>
<gene>
    <name evidence="1" type="ORF">EZS27_039950</name>
</gene>
<evidence type="ECO:0000313" key="1">
    <source>
        <dbReference type="EMBL" id="KAA6308369.1"/>
    </source>
</evidence>
<sequence>LDGAFFLRFHFGGVEGQGEDAEAVYLDSVPSQEDFLDFADEGAGGVDDVFRGQGTLFLNGFGEVLDGVGLGGPRHLLEVVNHWGSRVCGDFAP</sequence>
<protein>
    <submittedName>
        <fullName evidence="1">Uncharacterized protein</fullName>
    </submittedName>
</protein>
<organism evidence="1">
    <name type="scientific">termite gut metagenome</name>
    <dbReference type="NCBI Taxonomy" id="433724"/>
    <lineage>
        <taxon>unclassified sequences</taxon>
        <taxon>metagenomes</taxon>
        <taxon>organismal metagenomes</taxon>
    </lineage>
</organism>
<accession>A0A5J4PIL0</accession>
<proteinExistence type="predicted"/>
<comment type="caution">
    <text evidence="1">The sequence shown here is derived from an EMBL/GenBank/DDBJ whole genome shotgun (WGS) entry which is preliminary data.</text>
</comment>